<dbReference type="EMBL" id="CM040474">
    <property type="protein sequence ID" value="MCI4390657.1"/>
    <property type="molecule type" value="Genomic_DNA"/>
</dbReference>
<reference evidence="1 2" key="1">
    <citation type="journal article" date="2022" name="bioRxiv">
        <title>An ancient truncated duplication of the anti-Mullerian hormone receptor type 2 gene is a potential conserved master sex determinant in the Pangasiidae catfish family.</title>
        <authorList>
            <person name="Wen M."/>
            <person name="Pan Q."/>
            <person name="Jouanno E."/>
            <person name="Montfort J."/>
            <person name="Zahm M."/>
            <person name="Cabau C."/>
            <person name="Klopp C."/>
            <person name="Iampietro C."/>
            <person name="Roques C."/>
            <person name="Bouchez O."/>
            <person name="Castinel A."/>
            <person name="Donnadieu C."/>
            <person name="Parrinello H."/>
            <person name="Poncet C."/>
            <person name="Belmonte E."/>
            <person name="Gautier V."/>
            <person name="Avarre J.-C."/>
            <person name="Dugue R."/>
            <person name="Gustiano R."/>
            <person name="Ha T.T.T."/>
            <person name="Campet M."/>
            <person name="Sriphairoj K."/>
            <person name="Ribolli J."/>
            <person name="de Almeida F.L."/>
            <person name="Desvignes T."/>
            <person name="Postlethwait J.H."/>
            <person name="Bucao C.F."/>
            <person name="Robinson-Rechavi M."/>
            <person name="Bobe J."/>
            <person name="Herpin A."/>
            <person name="Guiguen Y."/>
        </authorList>
    </citation>
    <scope>NUCLEOTIDE SEQUENCE [LARGE SCALE GENOMIC DNA]</scope>
    <source>
        <strain evidence="1">YG-Dec2019</strain>
    </source>
</reference>
<accession>A0ACC5XHC4</accession>
<organism evidence="1 2">
    <name type="scientific">Pangasianodon gigas</name>
    <name type="common">Mekong giant catfish</name>
    <name type="synonym">Pangasius gigas</name>
    <dbReference type="NCBI Taxonomy" id="30993"/>
    <lineage>
        <taxon>Eukaryota</taxon>
        <taxon>Metazoa</taxon>
        <taxon>Chordata</taxon>
        <taxon>Craniata</taxon>
        <taxon>Vertebrata</taxon>
        <taxon>Euteleostomi</taxon>
        <taxon>Actinopterygii</taxon>
        <taxon>Neopterygii</taxon>
        <taxon>Teleostei</taxon>
        <taxon>Ostariophysi</taxon>
        <taxon>Siluriformes</taxon>
        <taxon>Pangasiidae</taxon>
        <taxon>Pangasianodon</taxon>
    </lineage>
</organism>
<proteinExistence type="predicted"/>
<keyword evidence="2" id="KW-1185">Reference proteome</keyword>
<name>A0ACC5XHC4_PANGG</name>
<evidence type="ECO:0000313" key="2">
    <source>
        <dbReference type="Proteomes" id="UP000829447"/>
    </source>
</evidence>
<comment type="caution">
    <text evidence="1">The sequence shown here is derived from an EMBL/GenBank/DDBJ whole genome shotgun (WGS) entry which is preliminary data.</text>
</comment>
<sequence>MVSRDSGAGSGALWPKHVVWHDAPRLRIAPWTSRCAGIPKDDVNLGRLDKVETDFLLVLVDGQPKGRGESDGKDQPGVRGGSTASYSRDSPASPVQDWAFPESSGQEGWPAGWERLSIIQPDSLVNEGLSLFQPLPATMLDGIFGSTVVALPEGYLAGAKALKYGPGAAGYGVPGGLLPGGGAGMVQGVVGGTGGIPGTATGVGTYPGGVKPPKYGGPGGVPIPGTVTGIGTGVYPSGVKPPKYGTGTVLGTGVAPLPGPGTGGVPLPETGGYPGGVKPPKPGVPSTGITGTGISVPAATPGVGVLPDGTGLVVPGGTRLPEKPAKAPTLPPGGTIGPAGVQPGTLVKPPKTGAAGKCPIPYGGYGPYGVAPLGTGVLPGAKPITAPGVRYPTGVGLGPGGAGVKPAKPGAVAPGTYGGYPQAYPGGYVPGLTPQQAKAAKYGTLQGFLGGGYRGGAACQGKYCGRRRK</sequence>
<evidence type="ECO:0000313" key="1">
    <source>
        <dbReference type="EMBL" id="MCI4390657.1"/>
    </source>
</evidence>
<dbReference type="Proteomes" id="UP000829447">
    <property type="component" value="Linkage Group LG21"/>
</dbReference>
<protein>
    <submittedName>
        <fullName evidence="1">Uncharacterized protein</fullName>
    </submittedName>
</protein>
<gene>
    <name evidence="1" type="ORF">PGIGA_G00125160</name>
</gene>